<keyword evidence="2" id="KW-1185">Reference proteome</keyword>
<evidence type="ECO:0000313" key="1">
    <source>
        <dbReference type="EMBL" id="EKN71221.1"/>
    </source>
</evidence>
<evidence type="ECO:0000313" key="2">
    <source>
        <dbReference type="Proteomes" id="UP000006315"/>
    </source>
</evidence>
<dbReference type="GeneID" id="89469092"/>
<dbReference type="PATRIC" id="fig|1131731.3.peg.69"/>
<comment type="caution">
    <text evidence="1">The sequence shown here is derived from an EMBL/GenBank/DDBJ whole genome shotgun (WGS) entry which is preliminary data.</text>
</comment>
<dbReference type="AlphaFoldDB" id="K6ECQ0"/>
<name>K6ECQ0_SCHAZ</name>
<gene>
    <name evidence="1" type="ORF">BAZO_00340</name>
</gene>
<dbReference type="RefSeq" id="WP_003329228.1">
    <property type="nucleotide sequence ID" value="NZ_AJLR01000004.1"/>
</dbReference>
<reference evidence="1 2" key="1">
    <citation type="journal article" date="2012" name="Front. Microbiol.">
        <title>Redundancy and modularity in membrane-associated dissimilatory nitrate reduction in Bacillus.</title>
        <authorList>
            <person name="Heylen K."/>
            <person name="Keltjens J."/>
        </authorList>
    </citation>
    <scope>NUCLEOTIDE SEQUENCE [LARGE SCALE GENOMIC DNA]</scope>
    <source>
        <strain evidence="1 2">LMG 9581</strain>
    </source>
</reference>
<accession>K6ECQ0</accession>
<sequence length="99" mass="11811">MIIRKKLDAMQFLEKFTDIASYDYENEKHYFVFKDKERGGQYTLMKKDERWSIHGKGENYCDDGETMMDDIDGLLVFIWKHRSKINHVLKEILNSSVIA</sequence>
<proteinExistence type="predicted"/>
<dbReference type="Proteomes" id="UP000006315">
    <property type="component" value="Unassembled WGS sequence"/>
</dbReference>
<organism evidence="1 2">
    <name type="scientific">Schinkia azotoformans LMG 9581</name>
    <dbReference type="NCBI Taxonomy" id="1131731"/>
    <lineage>
        <taxon>Bacteria</taxon>
        <taxon>Bacillati</taxon>
        <taxon>Bacillota</taxon>
        <taxon>Bacilli</taxon>
        <taxon>Bacillales</taxon>
        <taxon>Bacillaceae</taxon>
        <taxon>Calidifontibacillus/Schinkia group</taxon>
        <taxon>Schinkia</taxon>
    </lineage>
</organism>
<dbReference type="EMBL" id="AJLR01000004">
    <property type="protein sequence ID" value="EKN71221.1"/>
    <property type="molecule type" value="Genomic_DNA"/>
</dbReference>
<protein>
    <submittedName>
        <fullName evidence="1">Uncharacterized protein</fullName>
    </submittedName>
</protein>